<dbReference type="PANTHER" id="PTHR44337">
    <property type="entry name" value="CARCINOEMBRYONIC ANTIGEN-RELATED CELL ADHESION MOLECULE 8"/>
    <property type="match status" value="1"/>
</dbReference>
<keyword evidence="3" id="KW-0325">Glycoprotein</keyword>
<dbReference type="Gene3D" id="2.60.40.10">
    <property type="entry name" value="Immunoglobulins"/>
    <property type="match status" value="2"/>
</dbReference>
<name>A0A4W5M076_9TELE</name>
<keyword evidence="4" id="KW-0393">Immunoglobulin domain</keyword>
<dbReference type="STRING" id="62062.ENSHHUP00000030645"/>
<reference evidence="7" key="1">
    <citation type="submission" date="2018-06" db="EMBL/GenBank/DDBJ databases">
        <title>Genome assembly of Danube salmon.</title>
        <authorList>
            <person name="Macqueen D.J."/>
            <person name="Gundappa M.K."/>
        </authorList>
    </citation>
    <scope>NUCLEOTIDE SEQUENCE [LARGE SCALE GENOMIC DNA]</scope>
</reference>
<keyword evidence="1" id="KW-0732">Signal</keyword>
<keyword evidence="7" id="KW-1185">Reference proteome</keyword>
<dbReference type="PROSITE" id="PS50835">
    <property type="entry name" value="IG_LIKE"/>
    <property type="match status" value="2"/>
</dbReference>
<dbReference type="Pfam" id="PF13927">
    <property type="entry name" value="Ig_3"/>
    <property type="match status" value="1"/>
</dbReference>
<organism evidence="6 7">
    <name type="scientific">Hucho hucho</name>
    <name type="common">huchen</name>
    <dbReference type="NCBI Taxonomy" id="62062"/>
    <lineage>
        <taxon>Eukaryota</taxon>
        <taxon>Metazoa</taxon>
        <taxon>Chordata</taxon>
        <taxon>Craniata</taxon>
        <taxon>Vertebrata</taxon>
        <taxon>Euteleostomi</taxon>
        <taxon>Actinopterygii</taxon>
        <taxon>Neopterygii</taxon>
        <taxon>Teleostei</taxon>
        <taxon>Protacanthopterygii</taxon>
        <taxon>Salmoniformes</taxon>
        <taxon>Salmonidae</taxon>
        <taxon>Salmoninae</taxon>
        <taxon>Hucho</taxon>
    </lineage>
</organism>
<evidence type="ECO:0000256" key="3">
    <source>
        <dbReference type="ARBA" id="ARBA00023180"/>
    </source>
</evidence>
<accession>A0A4W5M076</accession>
<dbReference type="Proteomes" id="UP000314982">
    <property type="component" value="Unassembled WGS sequence"/>
</dbReference>
<protein>
    <recommendedName>
        <fullName evidence="5">Ig-like domain-containing protein</fullName>
    </recommendedName>
</protein>
<evidence type="ECO:0000256" key="1">
    <source>
        <dbReference type="ARBA" id="ARBA00022729"/>
    </source>
</evidence>
<feature type="domain" description="Ig-like" evidence="5">
    <location>
        <begin position="120"/>
        <end position="196"/>
    </location>
</feature>
<sequence>GNSTLTIVNVTRYNEGSFSCNVFNPISNGTSQPLTPPSAVSPFPLTNCMHLYVLSNDLLCLALEWMKDGEHLSAVHFGDGNSTLTIVNVTRYNEGSFSCNVFNPISNGTSQPLTLTINNPQVYSTDVLYGSGSDLTLSCSAEYSPPAQFQWAMNTTLLSNMGPKLRLENIQASQSGSYSCWAHNTRTLRWATSELGCWVSGPCTVSFL</sequence>
<dbReference type="InterPro" id="IPR013151">
    <property type="entry name" value="Immunoglobulin_dom"/>
</dbReference>
<reference evidence="6" key="3">
    <citation type="submission" date="2025-09" db="UniProtKB">
        <authorList>
            <consortium name="Ensembl"/>
        </authorList>
    </citation>
    <scope>IDENTIFICATION</scope>
</reference>
<dbReference type="InterPro" id="IPR013783">
    <property type="entry name" value="Ig-like_fold"/>
</dbReference>
<evidence type="ECO:0000256" key="2">
    <source>
        <dbReference type="ARBA" id="ARBA00023157"/>
    </source>
</evidence>
<dbReference type="PANTHER" id="PTHR44337:SF20">
    <property type="entry name" value="CARCINOEMBRYONIC ANTIGEN-RELATED CELL ADHESION MOLECULE 5-RELATED"/>
    <property type="match status" value="1"/>
</dbReference>
<reference evidence="6" key="2">
    <citation type="submission" date="2025-08" db="UniProtKB">
        <authorList>
            <consortium name="Ensembl"/>
        </authorList>
    </citation>
    <scope>IDENTIFICATION</scope>
</reference>
<evidence type="ECO:0000259" key="5">
    <source>
        <dbReference type="PROSITE" id="PS50835"/>
    </source>
</evidence>
<keyword evidence="2" id="KW-1015">Disulfide bond</keyword>
<dbReference type="SUPFAM" id="SSF48726">
    <property type="entry name" value="Immunoglobulin"/>
    <property type="match status" value="2"/>
</dbReference>
<proteinExistence type="predicted"/>
<dbReference type="InterPro" id="IPR007110">
    <property type="entry name" value="Ig-like_dom"/>
</dbReference>
<dbReference type="SMART" id="SM00408">
    <property type="entry name" value="IGc2"/>
    <property type="match status" value="2"/>
</dbReference>
<evidence type="ECO:0000313" key="6">
    <source>
        <dbReference type="Ensembl" id="ENSHHUP00000030645.1"/>
    </source>
</evidence>
<evidence type="ECO:0000313" key="7">
    <source>
        <dbReference type="Proteomes" id="UP000314982"/>
    </source>
</evidence>
<evidence type="ECO:0000256" key="4">
    <source>
        <dbReference type="ARBA" id="ARBA00023319"/>
    </source>
</evidence>
<dbReference type="InterPro" id="IPR003599">
    <property type="entry name" value="Ig_sub"/>
</dbReference>
<dbReference type="InterPro" id="IPR036179">
    <property type="entry name" value="Ig-like_dom_sf"/>
</dbReference>
<dbReference type="Pfam" id="PF00047">
    <property type="entry name" value="ig"/>
    <property type="match status" value="1"/>
</dbReference>
<dbReference type="Ensembl" id="ENSHHUT00000031919.1">
    <property type="protein sequence ID" value="ENSHHUP00000030645.1"/>
    <property type="gene ID" value="ENSHHUG00000019519.1"/>
</dbReference>
<dbReference type="AlphaFoldDB" id="A0A4W5M076"/>
<dbReference type="SMART" id="SM00409">
    <property type="entry name" value="IG"/>
    <property type="match status" value="2"/>
</dbReference>
<dbReference type="GeneTree" id="ENSGT00940000177666"/>
<feature type="domain" description="Ig-like" evidence="5">
    <location>
        <begin position="1"/>
        <end position="116"/>
    </location>
</feature>
<dbReference type="InterPro" id="IPR003598">
    <property type="entry name" value="Ig_sub2"/>
</dbReference>
<dbReference type="InterPro" id="IPR052598">
    <property type="entry name" value="IgSF_CEA-related"/>
</dbReference>